<evidence type="ECO:0000313" key="2">
    <source>
        <dbReference type="EMBL" id="MCI68955.1"/>
    </source>
</evidence>
<name>A0A392UB45_9FABA</name>
<evidence type="ECO:0000313" key="3">
    <source>
        <dbReference type="Proteomes" id="UP000265520"/>
    </source>
</evidence>
<feature type="compositionally biased region" description="Basic and acidic residues" evidence="1">
    <location>
        <begin position="1"/>
        <end position="18"/>
    </location>
</feature>
<dbReference type="AlphaFoldDB" id="A0A392UB45"/>
<comment type="caution">
    <text evidence="2">The sequence shown here is derived from an EMBL/GenBank/DDBJ whole genome shotgun (WGS) entry which is preliminary data.</text>
</comment>
<keyword evidence="3" id="KW-1185">Reference proteome</keyword>
<reference evidence="2 3" key="1">
    <citation type="journal article" date="2018" name="Front. Plant Sci.">
        <title>Red Clover (Trifolium pratense) and Zigzag Clover (T. medium) - A Picture of Genomic Similarities and Differences.</title>
        <authorList>
            <person name="Dluhosova J."/>
            <person name="Istvanek J."/>
            <person name="Nedelnik J."/>
            <person name="Repkova J."/>
        </authorList>
    </citation>
    <scope>NUCLEOTIDE SEQUENCE [LARGE SCALE GENOMIC DNA]</scope>
    <source>
        <strain evidence="3">cv. 10/8</strain>
        <tissue evidence="2">Leaf</tissue>
    </source>
</reference>
<dbReference type="EMBL" id="LXQA010746378">
    <property type="protein sequence ID" value="MCI68955.1"/>
    <property type="molecule type" value="Genomic_DNA"/>
</dbReference>
<accession>A0A392UB45</accession>
<dbReference type="Proteomes" id="UP000265520">
    <property type="component" value="Unassembled WGS sequence"/>
</dbReference>
<feature type="compositionally biased region" description="Basic and acidic residues" evidence="1">
    <location>
        <begin position="47"/>
        <end position="71"/>
    </location>
</feature>
<proteinExistence type="predicted"/>
<feature type="non-terminal residue" evidence="2">
    <location>
        <position position="1"/>
    </location>
</feature>
<sequence>ETDARNNVETSGTHKDVIEESTPTTPVDNTMSNALKETADVVAKGNTHPDENEDPKHSNEKENDSADKTMDDNTPVVDVDKY</sequence>
<feature type="region of interest" description="Disordered" evidence="1">
    <location>
        <begin position="1"/>
        <end position="82"/>
    </location>
</feature>
<feature type="compositionally biased region" description="Polar residues" evidence="1">
    <location>
        <begin position="21"/>
        <end position="35"/>
    </location>
</feature>
<protein>
    <submittedName>
        <fullName evidence="2">Uncharacterized protein</fullName>
    </submittedName>
</protein>
<evidence type="ECO:0000256" key="1">
    <source>
        <dbReference type="SAM" id="MobiDB-lite"/>
    </source>
</evidence>
<organism evidence="2 3">
    <name type="scientific">Trifolium medium</name>
    <dbReference type="NCBI Taxonomy" id="97028"/>
    <lineage>
        <taxon>Eukaryota</taxon>
        <taxon>Viridiplantae</taxon>
        <taxon>Streptophyta</taxon>
        <taxon>Embryophyta</taxon>
        <taxon>Tracheophyta</taxon>
        <taxon>Spermatophyta</taxon>
        <taxon>Magnoliopsida</taxon>
        <taxon>eudicotyledons</taxon>
        <taxon>Gunneridae</taxon>
        <taxon>Pentapetalae</taxon>
        <taxon>rosids</taxon>
        <taxon>fabids</taxon>
        <taxon>Fabales</taxon>
        <taxon>Fabaceae</taxon>
        <taxon>Papilionoideae</taxon>
        <taxon>50 kb inversion clade</taxon>
        <taxon>NPAAA clade</taxon>
        <taxon>Hologalegina</taxon>
        <taxon>IRL clade</taxon>
        <taxon>Trifolieae</taxon>
        <taxon>Trifolium</taxon>
    </lineage>
</organism>
<feature type="non-terminal residue" evidence="2">
    <location>
        <position position="82"/>
    </location>
</feature>